<organism evidence="1">
    <name type="scientific">Rhizophora mucronata</name>
    <name type="common">Asiatic mangrove</name>
    <dbReference type="NCBI Taxonomy" id="61149"/>
    <lineage>
        <taxon>Eukaryota</taxon>
        <taxon>Viridiplantae</taxon>
        <taxon>Streptophyta</taxon>
        <taxon>Embryophyta</taxon>
        <taxon>Tracheophyta</taxon>
        <taxon>Spermatophyta</taxon>
        <taxon>Magnoliopsida</taxon>
        <taxon>eudicotyledons</taxon>
        <taxon>Gunneridae</taxon>
        <taxon>Pentapetalae</taxon>
        <taxon>rosids</taxon>
        <taxon>fabids</taxon>
        <taxon>Malpighiales</taxon>
        <taxon>Rhizophoraceae</taxon>
        <taxon>Rhizophora</taxon>
    </lineage>
</organism>
<accession>A0A2P2JF68</accession>
<proteinExistence type="predicted"/>
<sequence length="61" mass="7269">MYLLYLQHYSTCWSIHVNHVQLITNIINLRTTQSFYKNITQLLSICDMVNGNEILLNLFHE</sequence>
<reference evidence="1" key="1">
    <citation type="submission" date="2018-02" db="EMBL/GenBank/DDBJ databases">
        <title>Rhizophora mucronata_Transcriptome.</title>
        <authorList>
            <person name="Meera S.P."/>
            <person name="Sreeshan A."/>
            <person name="Augustine A."/>
        </authorList>
    </citation>
    <scope>NUCLEOTIDE SEQUENCE</scope>
    <source>
        <tissue evidence="1">Leaf</tissue>
    </source>
</reference>
<name>A0A2P2JF68_RHIMU</name>
<protein>
    <submittedName>
        <fullName evidence="1">Copia protein</fullName>
    </submittedName>
</protein>
<dbReference type="AlphaFoldDB" id="A0A2P2JF68"/>
<dbReference type="EMBL" id="GGEC01011638">
    <property type="protein sequence ID" value="MBW92121.1"/>
    <property type="molecule type" value="Transcribed_RNA"/>
</dbReference>
<evidence type="ECO:0000313" key="1">
    <source>
        <dbReference type="EMBL" id="MBW92121.1"/>
    </source>
</evidence>